<dbReference type="PROSITE" id="PS00165">
    <property type="entry name" value="DEHYDRATASE_SER_THR"/>
    <property type="match status" value="1"/>
</dbReference>
<evidence type="ECO:0000256" key="8">
    <source>
        <dbReference type="ARBA" id="ARBA00049406"/>
    </source>
</evidence>
<evidence type="ECO:0000256" key="2">
    <source>
        <dbReference type="ARBA" id="ARBA00010869"/>
    </source>
</evidence>
<evidence type="ECO:0000256" key="4">
    <source>
        <dbReference type="ARBA" id="ARBA00022898"/>
    </source>
</evidence>
<dbReference type="PANTHER" id="PTHR48078:SF2">
    <property type="entry name" value="CATABOLIC L-SERINE_THREONINE DEHYDRATASE"/>
    <property type="match status" value="1"/>
</dbReference>
<dbReference type="EMBL" id="CALNXI010000529">
    <property type="protein sequence ID" value="CAH3028703.1"/>
    <property type="molecule type" value="Genomic_DNA"/>
</dbReference>
<comment type="catalytic activity">
    <reaction evidence="8">
        <text>L-serine = pyruvate + NH4(+)</text>
        <dbReference type="Rhea" id="RHEA:19169"/>
        <dbReference type="ChEBI" id="CHEBI:15361"/>
        <dbReference type="ChEBI" id="CHEBI:28938"/>
        <dbReference type="ChEBI" id="CHEBI:33384"/>
        <dbReference type="EC" id="4.3.1.17"/>
    </reaction>
</comment>
<protein>
    <recommendedName>
        <fullName evidence="3">L-serine ammonia-lyase</fullName>
        <ecNumber evidence="3">4.3.1.17</ecNumber>
    </recommendedName>
    <alternativeName>
        <fullName evidence="6">L-serine deaminase</fullName>
    </alternativeName>
    <alternativeName>
        <fullName evidence="7">L-threonine dehydratase</fullName>
    </alternativeName>
</protein>
<dbReference type="EC" id="4.3.1.17" evidence="3"/>
<evidence type="ECO:0000256" key="1">
    <source>
        <dbReference type="ARBA" id="ARBA00001933"/>
    </source>
</evidence>
<organism evidence="10 11">
    <name type="scientific">Porites evermanni</name>
    <dbReference type="NCBI Taxonomy" id="104178"/>
    <lineage>
        <taxon>Eukaryota</taxon>
        <taxon>Metazoa</taxon>
        <taxon>Cnidaria</taxon>
        <taxon>Anthozoa</taxon>
        <taxon>Hexacorallia</taxon>
        <taxon>Scleractinia</taxon>
        <taxon>Fungiina</taxon>
        <taxon>Poritidae</taxon>
        <taxon>Porites</taxon>
    </lineage>
</organism>
<keyword evidence="4" id="KW-0663">Pyridoxal phosphate</keyword>
<evidence type="ECO:0000313" key="10">
    <source>
        <dbReference type="EMBL" id="CAH3028703.1"/>
    </source>
</evidence>
<accession>A0ABN8MIX6</accession>
<proteinExistence type="inferred from homology"/>
<comment type="caution">
    <text evidence="10">The sequence shown here is derived from an EMBL/GenBank/DDBJ whole genome shotgun (WGS) entry which is preliminary data.</text>
</comment>
<comment type="similarity">
    <text evidence="2">Belongs to the serine/threonine dehydratase family.</text>
</comment>
<dbReference type="Gene3D" id="3.40.50.1100">
    <property type="match status" value="2"/>
</dbReference>
<keyword evidence="5" id="KW-0456">Lyase</keyword>
<sequence length="319" mass="34211">MMEPLHIKTPVLESHPMTKIAGFPVYLKLENVQPVASFKIRGLGNLCQKAMQRGCNHMVCSSGGNAGLAAAYSARKLKIPCTIVVPGTTPMFMVERLREEGATVEICGDSWDDADALAVKLAKQPGYAYIPPFNHPDVWYGVATVIHESAEQLPEKPSVVVVSVGGGGLMSGVLQGMHDVGWADVPLIAMETKGADSFDAAVQAGELVTLDAITSVAKCLGARTVAAKALEWTQDHKIINHVCSDQEAVLACERFADDHRMLVEPACGASLACVYERLFKVWQDQGKLGELKSALVIVCGGNIVSLNALKEWKEKLGLS</sequence>
<evidence type="ECO:0000256" key="3">
    <source>
        <dbReference type="ARBA" id="ARBA00012093"/>
    </source>
</evidence>
<evidence type="ECO:0000259" key="9">
    <source>
        <dbReference type="Pfam" id="PF00291"/>
    </source>
</evidence>
<dbReference type="Proteomes" id="UP001159427">
    <property type="component" value="Unassembled WGS sequence"/>
</dbReference>
<evidence type="ECO:0000256" key="7">
    <source>
        <dbReference type="ARBA" id="ARBA00042605"/>
    </source>
</evidence>
<name>A0ABN8MIX6_9CNID</name>
<dbReference type="SUPFAM" id="SSF53686">
    <property type="entry name" value="Tryptophan synthase beta subunit-like PLP-dependent enzymes"/>
    <property type="match status" value="1"/>
</dbReference>
<dbReference type="InterPro" id="IPR000634">
    <property type="entry name" value="Ser/Thr_deHydtase_PyrdxlP-BS"/>
</dbReference>
<feature type="domain" description="Tryptophan synthase beta chain-like PALP" evidence="9">
    <location>
        <begin position="4"/>
        <end position="300"/>
    </location>
</feature>
<dbReference type="InterPro" id="IPR001926">
    <property type="entry name" value="TrpB-like_PALP"/>
</dbReference>
<evidence type="ECO:0000313" key="11">
    <source>
        <dbReference type="Proteomes" id="UP001159427"/>
    </source>
</evidence>
<evidence type="ECO:0000256" key="5">
    <source>
        <dbReference type="ARBA" id="ARBA00023239"/>
    </source>
</evidence>
<dbReference type="PANTHER" id="PTHR48078">
    <property type="entry name" value="THREONINE DEHYDRATASE, MITOCHONDRIAL-RELATED"/>
    <property type="match status" value="1"/>
</dbReference>
<dbReference type="InterPro" id="IPR036052">
    <property type="entry name" value="TrpB-like_PALP_sf"/>
</dbReference>
<dbReference type="InterPro" id="IPR050147">
    <property type="entry name" value="Ser/Thr_Dehydratase"/>
</dbReference>
<reference evidence="10 11" key="1">
    <citation type="submission" date="2022-05" db="EMBL/GenBank/DDBJ databases">
        <authorList>
            <consortium name="Genoscope - CEA"/>
            <person name="William W."/>
        </authorList>
    </citation>
    <scope>NUCLEOTIDE SEQUENCE [LARGE SCALE GENOMIC DNA]</scope>
</reference>
<comment type="cofactor">
    <cofactor evidence="1">
        <name>pyridoxal 5'-phosphate</name>
        <dbReference type="ChEBI" id="CHEBI:597326"/>
    </cofactor>
</comment>
<evidence type="ECO:0000256" key="6">
    <source>
        <dbReference type="ARBA" id="ARBA00041766"/>
    </source>
</evidence>
<gene>
    <name evidence="10" type="ORF">PEVE_00034681</name>
</gene>
<keyword evidence="11" id="KW-1185">Reference proteome</keyword>
<dbReference type="Pfam" id="PF00291">
    <property type="entry name" value="PALP"/>
    <property type="match status" value="1"/>
</dbReference>